<gene>
    <name evidence="1" type="ORF">FA95DRAFT_109459</name>
</gene>
<keyword evidence="2" id="KW-1185">Reference proteome</keyword>
<name>A0ACB8S7U1_9AGAM</name>
<protein>
    <submittedName>
        <fullName evidence="1">Uncharacterized protein</fullName>
    </submittedName>
</protein>
<organism evidence="1 2">
    <name type="scientific">Auriscalpium vulgare</name>
    <dbReference type="NCBI Taxonomy" id="40419"/>
    <lineage>
        <taxon>Eukaryota</taxon>
        <taxon>Fungi</taxon>
        <taxon>Dikarya</taxon>
        <taxon>Basidiomycota</taxon>
        <taxon>Agaricomycotina</taxon>
        <taxon>Agaricomycetes</taxon>
        <taxon>Russulales</taxon>
        <taxon>Auriscalpiaceae</taxon>
        <taxon>Auriscalpium</taxon>
    </lineage>
</organism>
<evidence type="ECO:0000313" key="2">
    <source>
        <dbReference type="Proteomes" id="UP000814033"/>
    </source>
</evidence>
<reference evidence="1" key="2">
    <citation type="journal article" date="2022" name="New Phytol.">
        <title>Evolutionary transition to the ectomycorrhizal habit in the genomes of a hyperdiverse lineage of mushroom-forming fungi.</title>
        <authorList>
            <person name="Looney B."/>
            <person name="Miyauchi S."/>
            <person name="Morin E."/>
            <person name="Drula E."/>
            <person name="Courty P.E."/>
            <person name="Kohler A."/>
            <person name="Kuo A."/>
            <person name="LaButti K."/>
            <person name="Pangilinan J."/>
            <person name="Lipzen A."/>
            <person name="Riley R."/>
            <person name="Andreopoulos W."/>
            <person name="He G."/>
            <person name="Johnson J."/>
            <person name="Nolan M."/>
            <person name="Tritt A."/>
            <person name="Barry K.W."/>
            <person name="Grigoriev I.V."/>
            <person name="Nagy L.G."/>
            <person name="Hibbett D."/>
            <person name="Henrissat B."/>
            <person name="Matheny P.B."/>
            <person name="Labbe J."/>
            <person name="Martin F.M."/>
        </authorList>
    </citation>
    <scope>NUCLEOTIDE SEQUENCE</scope>
    <source>
        <strain evidence="1">FP105234-sp</strain>
    </source>
</reference>
<dbReference type="EMBL" id="MU275848">
    <property type="protein sequence ID" value="KAI0052016.1"/>
    <property type="molecule type" value="Genomic_DNA"/>
</dbReference>
<reference evidence="1" key="1">
    <citation type="submission" date="2021-02" db="EMBL/GenBank/DDBJ databases">
        <authorList>
            <consortium name="DOE Joint Genome Institute"/>
            <person name="Ahrendt S."/>
            <person name="Looney B.P."/>
            <person name="Miyauchi S."/>
            <person name="Morin E."/>
            <person name="Drula E."/>
            <person name="Courty P.E."/>
            <person name="Chicoki N."/>
            <person name="Fauchery L."/>
            <person name="Kohler A."/>
            <person name="Kuo A."/>
            <person name="Labutti K."/>
            <person name="Pangilinan J."/>
            <person name="Lipzen A."/>
            <person name="Riley R."/>
            <person name="Andreopoulos W."/>
            <person name="He G."/>
            <person name="Johnson J."/>
            <person name="Barry K.W."/>
            <person name="Grigoriev I.V."/>
            <person name="Nagy L."/>
            <person name="Hibbett D."/>
            <person name="Henrissat B."/>
            <person name="Matheny P.B."/>
            <person name="Labbe J."/>
            <person name="Martin F."/>
        </authorList>
    </citation>
    <scope>NUCLEOTIDE SEQUENCE</scope>
    <source>
        <strain evidence="1">FP105234-sp</strain>
    </source>
</reference>
<proteinExistence type="predicted"/>
<dbReference type="Proteomes" id="UP000814033">
    <property type="component" value="Unassembled WGS sequence"/>
</dbReference>
<sequence>MSIETIQHQIKDQLRDYTDPMSEALTLGDRTQSGVQMTLAIVREVGEMLNHMPYIKGVAGLLLKILEIKDEIGLYRDRWFQVVNHIEVVVNMLKTTMQGLEDSGREPSEELNRVIDGIETYGSTAGLPTPCAD</sequence>
<comment type="caution">
    <text evidence="1">The sequence shown here is derived from an EMBL/GenBank/DDBJ whole genome shotgun (WGS) entry which is preliminary data.</text>
</comment>
<evidence type="ECO:0000313" key="1">
    <source>
        <dbReference type="EMBL" id="KAI0052016.1"/>
    </source>
</evidence>
<accession>A0ACB8S7U1</accession>